<accession>A0A1M2W813</accession>
<dbReference type="AlphaFoldDB" id="A0A1M2W813"/>
<dbReference type="EMBL" id="MNAD01000005">
    <property type="protein sequence ID" value="OJT15997.1"/>
    <property type="molecule type" value="Genomic_DNA"/>
</dbReference>
<feature type="compositionally biased region" description="Low complexity" evidence="11">
    <location>
        <begin position="102"/>
        <end position="113"/>
    </location>
</feature>
<keyword evidence="5" id="KW-0156">Chromatin regulator</keyword>
<keyword evidence="3" id="KW-0863">Zinc-finger</keyword>
<comment type="subcellular location">
    <subcellularLocation>
        <location evidence="1 10">Nucleus</location>
    </subcellularLocation>
</comment>
<dbReference type="Proteomes" id="UP000184267">
    <property type="component" value="Unassembled WGS sequence"/>
</dbReference>
<feature type="region of interest" description="Disordered" evidence="11">
    <location>
        <begin position="35"/>
        <end position="68"/>
    </location>
</feature>
<reference evidence="12 13" key="1">
    <citation type="submission" date="2016-10" db="EMBL/GenBank/DDBJ databases">
        <title>Genome sequence of the basidiomycete white-rot fungus Trametes pubescens.</title>
        <authorList>
            <person name="Makela M.R."/>
            <person name="Granchi Z."/>
            <person name="Peng M."/>
            <person name="De Vries R.P."/>
            <person name="Grigoriev I."/>
            <person name="Riley R."/>
            <person name="Hilden K."/>
        </authorList>
    </citation>
    <scope>NUCLEOTIDE SEQUENCE [LARGE SCALE GENOMIC DNA]</scope>
    <source>
        <strain evidence="12 13">FBCC735</strain>
    </source>
</reference>
<dbReference type="OrthoDB" id="21557at2759"/>
<dbReference type="Gene3D" id="3.30.160.60">
    <property type="entry name" value="Classic Zinc Finger"/>
    <property type="match status" value="1"/>
</dbReference>
<feature type="compositionally biased region" description="Polar residues" evidence="11">
    <location>
        <begin position="41"/>
        <end position="68"/>
    </location>
</feature>
<keyword evidence="6" id="KW-0805">Transcription regulation</keyword>
<keyword evidence="7 10" id="KW-0010">Activator</keyword>
<evidence type="ECO:0000256" key="1">
    <source>
        <dbReference type="ARBA" id="ARBA00004123"/>
    </source>
</evidence>
<evidence type="ECO:0000313" key="13">
    <source>
        <dbReference type="Proteomes" id="UP000184267"/>
    </source>
</evidence>
<organism evidence="12 13">
    <name type="scientific">Trametes pubescens</name>
    <name type="common">White-rot fungus</name>
    <dbReference type="NCBI Taxonomy" id="154538"/>
    <lineage>
        <taxon>Eukaryota</taxon>
        <taxon>Fungi</taxon>
        <taxon>Dikarya</taxon>
        <taxon>Basidiomycota</taxon>
        <taxon>Agaricomycotina</taxon>
        <taxon>Agaricomycetes</taxon>
        <taxon>Polyporales</taxon>
        <taxon>Polyporaceae</taxon>
        <taxon>Trametes</taxon>
    </lineage>
</organism>
<dbReference type="GO" id="GO:0008270">
    <property type="term" value="F:zinc ion binding"/>
    <property type="evidence" value="ECO:0007669"/>
    <property type="project" value="UniProtKB-KW"/>
</dbReference>
<dbReference type="Pfam" id="PF08209">
    <property type="entry name" value="Sgf11"/>
    <property type="match status" value="1"/>
</dbReference>
<keyword evidence="4" id="KW-0862">Zinc</keyword>
<dbReference type="GO" id="GO:0070461">
    <property type="term" value="C:SAGA-type complex"/>
    <property type="evidence" value="ECO:0007669"/>
    <property type="project" value="UniProtKB-ARBA"/>
</dbReference>
<comment type="similarity">
    <text evidence="10">Belongs to the SGF11 family.</text>
</comment>
<evidence type="ECO:0000256" key="6">
    <source>
        <dbReference type="ARBA" id="ARBA00023015"/>
    </source>
</evidence>
<feature type="region of interest" description="Disordered" evidence="11">
    <location>
        <begin position="101"/>
        <end position="192"/>
    </location>
</feature>
<dbReference type="GO" id="GO:0005634">
    <property type="term" value="C:nucleus"/>
    <property type="evidence" value="ECO:0007669"/>
    <property type="project" value="UniProtKB-SubCell"/>
</dbReference>
<keyword evidence="13" id="KW-1185">Reference proteome</keyword>
<evidence type="ECO:0000256" key="11">
    <source>
        <dbReference type="SAM" id="MobiDB-lite"/>
    </source>
</evidence>
<protein>
    <recommendedName>
        <fullName evidence="10">SAGA-associated factor 11</fullName>
    </recommendedName>
</protein>
<evidence type="ECO:0000256" key="10">
    <source>
        <dbReference type="RuleBase" id="RU261113"/>
    </source>
</evidence>
<name>A0A1M2W813_TRAPU</name>
<dbReference type="InterPro" id="IPR013246">
    <property type="entry name" value="SAGA_su_Sgf11"/>
</dbReference>
<evidence type="ECO:0000256" key="4">
    <source>
        <dbReference type="ARBA" id="ARBA00022833"/>
    </source>
</evidence>
<sequence length="246" mass="25807">MLEEILMNVVQQSHKEVARARAVCDVCHTRCNSVHVPGPSNAGNSRIPTPNGETNSPAGTGANTPVNGTSKDGNVYLACLECKREISSNRYATHLSSCMGIGNRRAAPRGANAKSKMGGEMGKSASPRLASEAAHLSDDGGGGRPTPAKGKGKGKAKKTDDGALNSNGKRNGSPSISPAKKSKKQKTGALTRPIVHRTDSLEATRILNRFFIPEGSTLFLPGVTDTFLACTLHFNPGVYCSAEPCH</sequence>
<keyword evidence="8" id="KW-0804">Transcription</keyword>
<comment type="caution">
    <text evidence="12">The sequence shown here is derived from an EMBL/GenBank/DDBJ whole genome shotgun (WGS) entry which is preliminary data.</text>
</comment>
<dbReference type="STRING" id="154538.A0A1M2W813"/>
<proteinExistence type="inferred from homology"/>
<evidence type="ECO:0000256" key="3">
    <source>
        <dbReference type="ARBA" id="ARBA00022771"/>
    </source>
</evidence>
<gene>
    <name evidence="12" type="ORF">TRAPUB_11722</name>
</gene>
<evidence type="ECO:0000256" key="9">
    <source>
        <dbReference type="ARBA" id="ARBA00023242"/>
    </source>
</evidence>
<evidence type="ECO:0000256" key="7">
    <source>
        <dbReference type="ARBA" id="ARBA00023159"/>
    </source>
</evidence>
<evidence type="ECO:0000313" key="12">
    <source>
        <dbReference type="EMBL" id="OJT15997.1"/>
    </source>
</evidence>
<dbReference type="GO" id="GO:0006325">
    <property type="term" value="P:chromatin organization"/>
    <property type="evidence" value="ECO:0007669"/>
    <property type="project" value="UniProtKB-KW"/>
</dbReference>
<keyword evidence="2" id="KW-0479">Metal-binding</keyword>
<evidence type="ECO:0000256" key="2">
    <source>
        <dbReference type="ARBA" id="ARBA00022723"/>
    </source>
</evidence>
<keyword evidence="9" id="KW-0539">Nucleus</keyword>
<evidence type="ECO:0000256" key="8">
    <source>
        <dbReference type="ARBA" id="ARBA00023163"/>
    </source>
</evidence>
<evidence type="ECO:0000256" key="5">
    <source>
        <dbReference type="ARBA" id="ARBA00022853"/>
    </source>
</evidence>